<name>A0AAV1Q800_SCOSC</name>
<protein>
    <submittedName>
        <fullName evidence="1">Uncharacterized protein</fullName>
    </submittedName>
</protein>
<accession>A0AAV1Q800</accession>
<feature type="non-terminal residue" evidence="1">
    <location>
        <position position="1"/>
    </location>
</feature>
<evidence type="ECO:0000313" key="1">
    <source>
        <dbReference type="EMBL" id="CAK6979584.1"/>
    </source>
</evidence>
<dbReference type="AlphaFoldDB" id="A0AAV1Q800"/>
<sequence>LNVRVSVHKVDADQLLAAVAFEARQTLTHRSSRLLQAGGAVLTLSQLAERRRRKGHLTKLTTEDRGKTPLLIMLMFTFTLEMSSF</sequence>
<comment type="caution">
    <text evidence="1">The sequence shown here is derived from an EMBL/GenBank/DDBJ whole genome shotgun (WGS) entry which is preliminary data.</text>
</comment>
<evidence type="ECO:0000313" key="2">
    <source>
        <dbReference type="Proteomes" id="UP001314229"/>
    </source>
</evidence>
<reference evidence="1 2" key="1">
    <citation type="submission" date="2024-01" db="EMBL/GenBank/DDBJ databases">
        <authorList>
            <person name="Alioto T."/>
            <person name="Alioto T."/>
            <person name="Gomez Garrido J."/>
        </authorList>
    </citation>
    <scope>NUCLEOTIDE SEQUENCE [LARGE SCALE GENOMIC DNA]</scope>
</reference>
<proteinExistence type="predicted"/>
<keyword evidence="2" id="KW-1185">Reference proteome</keyword>
<gene>
    <name evidence="1" type="ORF">FSCOSCO3_A018303</name>
</gene>
<organism evidence="1 2">
    <name type="scientific">Scomber scombrus</name>
    <name type="common">Atlantic mackerel</name>
    <name type="synonym">Scomber vernalis</name>
    <dbReference type="NCBI Taxonomy" id="13677"/>
    <lineage>
        <taxon>Eukaryota</taxon>
        <taxon>Metazoa</taxon>
        <taxon>Chordata</taxon>
        <taxon>Craniata</taxon>
        <taxon>Vertebrata</taxon>
        <taxon>Euteleostomi</taxon>
        <taxon>Actinopterygii</taxon>
        <taxon>Neopterygii</taxon>
        <taxon>Teleostei</taxon>
        <taxon>Neoteleostei</taxon>
        <taxon>Acanthomorphata</taxon>
        <taxon>Pelagiaria</taxon>
        <taxon>Scombriformes</taxon>
        <taxon>Scombridae</taxon>
        <taxon>Scomber</taxon>
    </lineage>
</organism>
<dbReference type="Proteomes" id="UP001314229">
    <property type="component" value="Unassembled WGS sequence"/>
</dbReference>
<dbReference type="EMBL" id="CAWUFR010000596">
    <property type="protein sequence ID" value="CAK6979584.1"/>
    <property type="molecule type" value="Genomic_DNA"/>
</dbReference>